<dbReference type="EMBL" id="CM047587">
    <property type="protein sequence ID" value="KAI9908340.1"/>
    <property type="molecule type" value="Genomic_DNA"/>
</dbReference>
<sequence length="293" mass="33376">MRNLFPPPPTGMTEIPTCATGCSASGILTTLCNHSFHCDCLFRWEGSSCPVCRYSHGDIGSSCEVCGTAEHLWICLICGHVGCGRYSGEHAKTHYQDTLHTYSLELETQRVWDYAGDVYVHRLILNKQDGKFVEFPSPNNISGERSQTPPCTSAEEEEVKESESRRLLNANENERKQLKKANITLDEKARKLEEELTFVRNQKQWKERVHALEVRNARVEQETALRVGELEGQVRYLMFYLDTQNKVEQSVHREDIMVVTFFTSQQLGQGLLTTLSDTGWHDRNRIQGTGYGK</sequence>
<organism evidence="1 2">
    <name type="scientific">Peronosclerospora sorghi</name>
    <dbReference type="NCBI Taxonomy" id="230839"/>
    <lineage>
        <taxon>Eukaryota</taxon>
        <taxon>Sar</taxon>
        <taxon>Stramenopiles</taxon>
        <taxon>Oomycota</taxon>
        <taxon>Peronosporomycetes</taxon>
        <taxon>Peronosporales</taxon>
        <taxon>Peronosporaceae</taxon>
        <taxon>Peronosclerospora</taxon>
    </lineage>
</organism>
<evidence type="ECO:0000313" key="2">
    <source>
        <dbReference type="Proteomes" id="UP001163321"/>
    </source>
</evidence>
<reference evidence="1 2" key="1">
    <citation type="journal article" date="2022" name="bioRxiv">
        <title>The genome of the oomycete Peronosclerospora sorghi, a cosmopolitan pathogen of maize and sorghum, is inflated with dispersed pseudogenes.</title>
        <authorList>
            <person name="Fletcher K."/>
            <person name="Martin F."/>
            <person name="Isakeit T."/>
            <person name="Cavanaugh K."/>
            <person name="Magill C."/>
            <person name="Michelmore R."/>
        </authorList>
    </citation>
    <scope>NUCLEOTIDE SEQUENCE [LARGE SCALE GENOMIC DNA]</scope>
    <source>
        <strain evidence="1">P6</strain>
    </source>
</reference>
<proteinExistence type="predicted"/>
<accession>A0ACC0VPS2</accession>
<gene>
    <name evidence="1" type="ORF">PsorP6_002826</name>
</gene>
<evidence type="ECO:0000313" key="1">
    <source>
        <dbReference type="EMBL" id="KAI9908340.1"/>
    </source>
</evidence>
<dbReference type="Proteomes" id="UP001163321">
    <property type="component" value="Chromosome 8"/>
</dbReference>
<keyword evidence="2" id="KW-1185">Reference proteome</keyword>
<comment type="caution">
    <text evidence="1">The sequence shown here is derived from an EMBL/GenBank/DDBJ whole genome shotgun (WGS) entry which is preliminary data.</text>
</comment>
<protein>
    <submittedName>
        <fullName evidence="1">Uncharacterized protein</fullName>
    </submittedName>
</protein>
<name>A0ACC0VPS2_9STRA</name>